<organism evidence="11 12">
    <name type="scientific">Strongyloides papillosus</name>
    <name type="common">Intestinal threadworm</name>
    <dbReference type="NCBI Taxonomy" id="174720"/>
    <lineage>
        <taxon>Eukaryota</taxon>
        <taxon>Metazoa</taxon>
        <taxon>Ecdysozoa</taxon>
        <taxon>Nematoda</taxon>
        <taxon>Chromadorea</taxon>
        <taxon>Rhabditida</taxon>
        <taxon>Tylenchina</taxon>
        <taxon>Panagrolaimomorpha</taxon>
        <taxon>Strongyloidoidea</taxon>
        <taxon>Strongyloididae</taxon>
        <taxon>Strongyloides</taxon>
    </lineage>
</organism>
<keyword evidence="1" id="KW-0245">EGF-like domain</keyword>
<dbReference type="InterPro" id="IPR000742">
    <property type="entry name" value="EGF"/>
</dbReference>
<evidence type="ECO:0000256" key="6">
    <source>
        <dbReference type="ARBA" id="ARBA00023049"/>
    </source>
</evidence>
<dbReference type="SMART" id="SM00235">
    <property type="entry name" value="ZnMc"/>
    <property type="match status" value="1"/>
</dbReference>
<evidence type="ECO:0000256" key="8">
    <source>
        <dbReference type="PROSITE-ProRule" id="PRU01211"/>
    </source>
</evidence>
<evidence type="ECO:0000256" key="2">
    <source>
        <dbReference type="ARBA" id="ARBA00022670"/>
    </source>
</evidence>
<keyword evidence="3 8" id="KW-0479">Metal-binding</keyword>
<dbReference type="EC" id="3.4.24.-" evidence="9"/>
<keyword evidence="7 8" id="KW-1015">Disulfide bond</keyword>
<dbReference type="PRINTS" id="PR00480">
    <property type="entry name" value="ASTACIN"/>
</dbReference>
<keyword evidence="11" id="KW-1185">Reference proteome</keyword>
<feature type="chain" id="PRO_5005733412" description="Metalloendopeptidase" evidence="9">
    <location>
        <begin position="26"/>
        <end position="398"/>
    </location>
</feature>
<accession>A0A0N5BIQ7</accession>
<evidence type="ECO:0000256" key="7">
    <source>
        <dbReference type="ARBA" id="ARBA00023157"/>
    </source>
</evidence>
<reference evidence="12" key="1">
    <citation type="submission" date="2017-02" db="UniProtKB">
        <authorList>
            <consortium name="WormBaseParasite"/>
        </authorList>
    </citation>
    <scope>IDENTIFICATION</scope>
</reference>
<evidence type="ECO:0000256" key="4">
    <source>
        <dbReference type="ARBA" id="ARBA00022801"/>
    </source>
</evidence>
<dbReference type="InterPro" id="IPR001506">
    <property type="entry name" value="Peptidase_M12A"/>
</dbReference>
<dbReference type="InterPro" id="IPR035914">
    <property type="entry name" value="Sperma_CUB_dom_sf"/>
</dbReference>
<dbReference type="SUPFAM" id="SSF55486">
    <property type="entry name" value="Metalloproteases ('zincins'), catalytic domain"/>
    <property type="match status" value="1"/>
</dbReference>
<dbReference type="PROSITE" id="PS01186">
    <property type="entry name" value="EGF_2"/>
    <property type="match status" value="1"/>
</dbReference>
<dbReference type="InterPro" id="IPR024079">
    <property type="entry name" value="MetalloPept_cat_dom_sf"/>
</dbReference>
<dbReference type="WBParaSite" id="SPAL_0000583700.1">
    <property type="protein sequence ID" value="SPAL_0000583700.1"/>
    <property type="gene ID" value="SPAL_0000583700"/>
</dbReference>
<sequence length="398" mass="46187">MTSYKNILLLLIIELIFVSLYKINSQNIFSKDDAENGINFSETIDRIKRKIIKGSTLKWPLPIYYAVGYYVNHLAVEKALQAISKETCITFKKTLSLPKNTSGIIYYNSDHCNSLVGRQNAHSWQVIHIGEACNHPGGIIHETLHALGFLHEQCRYDRDLYLQIRDYNMMEHGIKNCFKVSFINSDTYFLNYDLGSIMHYDSYAYTKNGEKTIATADPHYDKTIGQTERLSFIDIKALNFHYCSDVCEHKIFCYHEGFQNSKICTKCRCPEGFAGPYCEDIAKPRRGCGNSILFVAHRTKRIDFRGRKNCFLHIRTFPGRKIFIKLVSINMYPNDYRICSFRNSLEINYQIDKSISGAKFCHKDGNKLIASYNNHVIIYYRSVNTRNYVKLSLRSIVY</sequence>
<dbReference type="GO" id="GO:0006508">
    <property type="term" value="P:proteolysis"/>
    <property type="evidence" value="ECO:0007669"/>
    <property type="project" value="UniProtKB-KW"/>
</dbReference>
<name>A0A0N5BIQ7_STREA</name>
<dbReference type="PROSITE" id="PS51864">
    <property type="entry name" value="ASTACIN"/>
    <property type="match status" value="1"/>
</dbReference>
<dbReference type="Gene3D" id="3.40.390.10">
    <property type="entry name" value="Collagenase (Catalytic Domain)"/>
    <property type="match status" value="1"/>
</dbReference>
<comment type="caution">
    <text evidence="8">Lacks conserved residue(s) required for the propagation of feature annotation.</text>
</comment>
<feature type="active site" evidence="8">
    <location>
        <position position="142"/>
    </location>
</feature>
<dbReference type="SUPFAM" id="SSF49854">
    <property type="entry name" value="Spermadhesin, CUB domain"/>
    <property type="match status" value="1"/>
</dbReference>
<feature type="signal peptide" evidence="9">
    <location>
        <begin position="1"/>
        <end position="25"/>
    </location>
</feature>
<dbReference type="GO" id="GO:0004222">
    <property type="term" value="F:metalloendopeptidase activity"/>
    <property type="evidence" value="ECO:0007669"/>
    <property type="project" value="UniProtKB-UniRule"/>
</dbReference>
<dbReference type="AlphaFoldDB" id="A0A0N5BIQ7"/>
<feature type="binding site" evidence="8">
    <location>
        <position position="141"/>
    </location>
    <ligand>
        <name>Zn(2+)</name>
        <dbReference type="ChEBI" id="CHEBI:29105"/>
        <note>catalytic</note>
    </ligand>
</feature>
<evidence type="ECO:0000256" key="3">
    <source>
        <dbReference type="ARBA" id="ARBA00022723"/>
    </source>
</evidence>
<feature type="binding site" evidence="8">
    <location>
        <position position="145"/>
    </location>
    <ligand>
        <name>Zn(2+)</name>
        <dbReference type="ChEBI" id="CHEBI:29105"/>
        <note>catalytic</note>
    </ligand>
</feature>
<dbReference type="PROSITE" id="PS00022">
    <property type="entry name" value="EGF_1"/>
    <property type="match status" value="1"/>
</dbReference>
<keyword evidence="2 8" id="KW-0645">Protease</keyword>
<keyword evidence="9" id="KW-0732">Signal</keyword>
<dbReference type="PANTHER" id="PTHR10127">
    <property type="entry name" value="DISCOIDIN, CUB, EGF, LAMININ , AND ZINC METALLOPROTEASE DOMAIN CONTAINING"/>
    <property type="match status" value="1"/>
</dbReference>
<evidence type="ECO:0000259" key="10">
    <source>
        <dbReference type="PROSITE" id="PS51864"/>
    </source>
</evidence>
<dbReference type="GO" id="GO:0008270">
    <property type="term" value="F:zinc ion binding"/>
    <property type="evidence" value="ECO:0007669"/>
    <property type="project" value="UniProtKB-UniRule"/>
</dbReference>
<evidence type="ECO:0000256" key="5">
    <source>
        <dbReference type="ARBA" id="ARBA00022833"/>
    </source>
</evidence>
<feature type="disulfide bond" evidence="8">
    <location>
        <begin position="88"/>
        <end position="243"/>
    </location>
</feature>
<evidence type="ECO:0000256" key="9">
    <source>
        <dbReference type="RuleBase" id="RU361183"/>
    </source>
</evidence>
<evidence type="ECO:0000313" key="11">
    <source>
        <dbReference type="Proteomes" id="UP000046392"/>
    </source>
</evidence>
<evidence type="ECO:0000256" key="1">
    <source>
        <dbReference type="ARBA" id="ARBA00022536"/>
    </source>
</evidence>
<evidence type="ECO:0000313" key="12">
    <source>
        <dbReference type="WBParaSite" id="SPAL_0000583700.1"/>
    </source>
</evidence>
<feature type="binding site" evidence="8">
    <location>
        <position position="151"/>
    </location>
    <ligand>
        <name>Zn(2+)</name>
        <dbReference type="ChEBI" id="CHEBI:29105"/>
        <note>catalytic</note>
    </ligand>
</feature>
<keyword evidence="6 8" id="KW-0482">Metalloprotease</keyword>
<keyword evidence="4 8" id="KW-0378">Hydrolase</keyword>
<dbReference type="PANTHER" id="PTHR10127:SF780">
    <property type="entry name" value="METALLOENDOPEPTIDASE"/>
    <property type="match status" value="1"/>
</dbReference>
<comment type="cofactor">
    <cofactor evidence="8 9">
        <name>Zn(2+)</name>
        <dbReference type="ChEBI" id="CHEBI:29105"/>
    </cofactor>
    <text evidence="8 9">Binds 1 zinc ion per subunit.</text>
</comment>
<proteinExistence type="predicted"/>
<dbReference type="InterPro" id="IPR006026">
    <property type="entry name" value="Peptidase_Metallo"/>
</dbReference>
<keyword evidence="5 8" id="KW-0862">Zinc</keyword>
<dbReference type="Proteomes" id="UP000046392">
    <property type="component" value="Unplaced"/>
</dbReference>
<feature type="domain" description="Peptidase M12A" evidence="10">
    <location>
        <begin position="49"/>
        <end position="244"/>
    </location>
</feature>
<dbReference type="Pfam" id="PF01400">
    <property type="entry name" value="Astacin"/>
    <property type="match status" value="1"/>
</dbReference>
<protein>
    <recommendedName>
        <fullName evidence="9">Metalloendopeptidase</fullName>
        <ecNumber evidence="9">3.4.24.-</ecNumber>
    </recommendedName>
</protein>